<comment type="caution">
    <text evidence="1">The sequence shown here is derived from an EMBL/GenBank/DDBJ whole genome shotgun (WGS) entry which is preliminary data.</text>
</comment>
<protein>
    <recommendedName>
        <fullName evidence="3">Pentatricopeptide repeat-containing protein</fullName>
    </recommendedName>
</protein>
<name>A0AAD6ERK7_9POAL</name>
<reference evidence="1 2" key="1">
    <citation type="journal article" date="2022" name="Cell">
        <title>Repeat-based holocentromeres influence genome architecture and karyotype evolution.</title>
        <authorList>
            <person name="Hofstatter P.G."/>
            <person name="Thangavel G."/>
            <person name="Lux T."/>
            <person name="Neumann P."/>
            <person name="Vondrak T."/>
            <person name="Novak P."/>
            <person name="Zhang M."/>
            <person name="Costa L."/>
            <person name="Castellani M."/>
            <person name="Scott A."/>
            <person name="Toegelov H."/>
            <person name="Fuchs J."/>
            <person name="Mata-Sucre Y."/>
            <person name="Dias Y."/>
            <person name="Vanzela A.L.L."/>
            <person name="Huettel B."/>
            <person name="Almeida C.C.S."/>
            <person name="Simkova H."/>
            <person name="Souza G."/>
            <person name="Pedrosa-Harand A."/>
            <person name="Macas J."/>
            <person name="Mayer K.F.X."/>
            <person name="Houben A."/>
            <person name="Marques A."/>
        </authorList>
    </citation>
    <scope>NUCLEOTIDE SEQUENCE [LARGE SCALE GENOMIC DNA]</scope>
    <source>
        <strain evidence="1">RhyTen1mFocal</strain>
    </source>
</reference>
<gene>
    <name evidence="1" type="ORF">LUZ61_002219</name>
</gene>
<dbReference type="InterPro" id="IPR011990">
    <property type="entry name" value="TPR-like_helical_dom_sf"/>
</dbReference>
<keyword evidence="2" id="KW-1185">Reference proteome</keyword>
<dbReference type="EMBL" id="JAMRDG010000001">
    <property type="protein sequence ID" value="KAJ3698514.1"/>
    <property type="molecule type" value="Genomic_DNA"/>
</dbReference>
<accession>A0AAD6ERK7</accession>
<dbReference type="AlphaFoldDB" id="A0AAD6ERK7"/>
<evidence type="ECO:0000313" key="2">
    <source>
        <dbReference type="Proteomes" id="UP001210211"/>
    </source>
</evidence>
<organism evidence="1 2">
    <name type="scientific">Rhynchospora tenuis</name>
    <dbReference type="NCBI Taxonomy" id="198213"/>
    <lineage>
        <taxon>Eukaryota</taxon>
        <taxon>Viridiplantae</taxon>
        <taxon>Streptophyta</taxon>
        <taxon>Embryophyta</taxon>
        <taxon>Tracheophyta</taxon>
        <taxon>Spermatophyta</taxon>
        <taxon>Magnoliopsida</taxon>
        <taxon>Liliopsida</taxon>
        <taxon>Poales</taxon>
        <taxon>Cyperaceae</taxon>
        <taxon>Cyperoideae</taxon>
        <taxon>Rhynchosporeae</taxon>
        <taxon>Rhynchospora</taxon>
    </lineage>
</organism>
<evidence type="ECO:0008006" key="3">
    <source>
        <dbReference type="Google" id="ProtNLM"/>
    </source>
</evidence>
<dbReference type="Gene3D" id="1.25.40.10">
    <property type="entry name" value="Tetratricopeptide repeat domain"/>
    <property type="match status" value="1"/>
</dbReference>
<evidence type="ECO:0000313" key="1">
    <source>
        <dbReference type="EMBL" id="KAJ3698514.1"/>
    </source>
</evidence>
<dbReference type="Proteomes" id="UP001210211">
    <property type="component" value="Unassembled WGS sequence"/>
</dbReference>
<sequence>MHSNSQTKPHQMRIRHSHAFLSTTGATAASLSPSDLTSISTLLPRLITSGQLPVASRLLSASLLLPPPHPSFHPLSSLLSSLPDLAPTFSLLNSVRYHPLKPSPLPLFPPLLSSFLASRSHKDSSKVFFWLCRPDSAHRPDENLYHLAVRGFCKLERMLEVLRVMREMASDEVVVGEEVRGLVYTGLLQEARVDEAKELDLVFRSLEEDRSGDGFEKASKLLDRLISEWEDR</sequence>
<proteinExistence type="predicted"/>